<evidence type="ECO:0000313" key="2">
    <source>
        <dbReference type="RefSeq" id="XP_034252357.1"/>
    </source>
</evidence>
<dbReference type="AlphaFoldDB" id="A0A6P9A3D3"/>
<proteinExistence type="predicted"/>
<dbReference type="OrthoDB" id="1884855at2759"/>
<dbReference type="Proteomes" id="UP000515158">
    <property type="component" value="Unplaced"/>
</dbReference>
<evidence type="ECO:0000313" key="1">
    <source>
        <dbReference type="Proteomes" id="UP000515158"/>
    </source>
</evidence>
<dbReference type="InParanoid" id="A0A6P9A3D3"/>
<dbReference type="GeneID" id="117651908"/>
<accession>A0A6P9A3D3</accession>
<sequence>MAKRDPVYSRQDEYETQLYGFCQKDLMEHIKASMFEEYTKTVRNVKISLLESETTDECKSAIERVANNMLEKWPEVTKAPFERLEEQLHGFMDLPPHILLNEDKLQRNRHTPEDELNEKSEIDKLKSRYRRAMYLKKCYEEELEMAKQMESRVELFQTALDQLENPQVLAKAVKSKEMHSVAQNLLGAEVEEANLKLSTQLPCEESNPELMDRVLELYDS</sequence>
<organism evidence="2">
    <name type="scientific">Thrips palmi</name>
    <name type="common">Melon thrips</name>
    <dbReference type="NCBI Taxonomy" id="161013"/>
    <lineage>
        <taxon>Eukaryota</taxon>
        <taxon>Metazoa</taxon>
        <taxon>Ecdysozoa</taxon>
        <taxon>Arthropoda</taxon>
        <taxon>Hexapoda</taxon>
        <taxon>Insecta</taxon>
        <taxon>Pterygota</taxon>
        <taxon>Neoptera</taxon>
        <taxon>Paraneoptera</taxon>
        <taxon>Thysanoptera</taxon>
        <taxon>Terebrantia</taxon>
        <taxon>Thripoidea</taxon>
        <taxon>Thripidae</taxon>
        <taxon>Thrips</taxon>
    </lineage>
</organism>
<protein>
    <submittedName>
        <fullName evidence="2">Protein MIS12 homolog</fullName>
    </submittedName>
</protein>
<name>A0A6P9A3D3_THRPL</name>
<gene>
    <name evidence="2" type="primary">LOC117651908</name>
</gene>
<dbReference type="RefSeq" id="XP_034252357.1">
    <property type="nucleotide sequence ID" value="XM_034396466.1"/>
</dbReference>
<reference evidence="2" key="1">
    <citation type="submission" date="2025-08" db="UniProtKB">
        <authorList>
            <consortium name="RefSeq"/>
        </authorList>
    </citation>
    <scope>IDENTIFICATION</scope>
    <source>
        <tissue evidence="2">Total insect</tissue>
    </source>
</reference>
<dbReference type="KEGG" id="tpal:117651908"/>
<keyword evidence="1" id="KW-1185">Reference proteome</keyword>